<dbReference type="Gene3D" id="3.60.40.10">
    <property type="entry name" value="PPM-type phosphatase domain"/>
    <property type="match status" value="1"/>
</dbReference>
<name>A0A382TL37_9ZZZZ</name>
<protein>
    <recommendedName>
        <fullName evidence="2">PPM-type phosphatase domain-containing protein</fullName>
    </recommendedName>
</protein>
<dbReference type="EMBL" id="UINC01137381">
    <property type="protein sequence ID" value="SVD22683.1"/>
    <property type="molecule type" value="Genomic_DNA"/>
</dbReference>
<dbReference type="PANTHER" id="PTHR12320:SF1">
    <property type="entry name" value="PROTEIN PHOSPHATASE PTC7 HOMOLOG"/>
    <property type="match status" value="1"/>
</dbReference>
<reference evidence="1" key="1">
    <citation type="submission" date="2018-05" db="EMBL/GenBank/DDBJ databases">
        <authorList>
            <person name="Lanie J.A."/>
            <person name="Ng W.-L."/>
            <person name="Kazmierczak K.M."/>
            <person name="Andrzejewski T.M."/>
            <person name="Davidsen T.M."/>
            <person name="Wayne K.J."/>
            <person name="Tettelin H."/>
            <person name="Glass J.I."/>
            <person name="Rusch D."/>
            <person name="Podicherti R."/>
            <person name="Tsui H.-C.T."/>
            <person name="Winkler M.E."/>
        </authorList>
    </citation>
    <scope>NUCLEOTIDE SEQUENCE</scope>
</reference>
<dbReference type="AlphaFoldDB" id="A0A382TL37"/>
<dbReference type="SUPFAM" id="SSF81606">
    <property type="entry name" value="PP2C-like"/>
    <property type="match status" value="1"/>
</dbReference>
<dbReference type="InterPro" id="IPR039123">
    <property type="entry name" value="PPTC7"/>
</dbReference>
<dbReference type="PANTHER" id="PTHR12320">
    <property type="entry name" value="PROTEIN PHOSPHATASE 2C"/>
    <property type="match status" value="1"/>
</dbReference>
<sequence>MARETAFAMIPHKDKRHFGGEDAFAIDKMGQYLLLVVADGIGGWKSKYGYSAGKFTHALVSEINNFFLSGIQDPETLVREAIQNVNIPGACTMIIVIVNKMTNVAYAYQVGDADYLAIGADGEIKSKGTPLFRAPKTPTYGALGLNAPFRIE</sequence>
<dbReference type="GO" id="GO:0004722">
    <property type="term" value="F:protein serine/threonine phosphatase activity"/>
    <property type="evidence" value="ECO:0007669"/>
    <property type="project" value="TreeGrafter"/>
</dbReference>
<evidence type="ECO:0008006" key="2">
    <source>
        <dbReference type="Google" id="ProtNLM"/>
    </source>
</evidence>
<organism evidence="1">
    <name type="scientific">marine metagenome</name>
    <dbReference type="NCBI Taxonomy" id="408172"/>
    <lineage>
        <taxon>unclassified sequences</taxon>
        <taxon>metagenomes</taxon>
        <taxon>ecological metagenomes</taxon>
    </lineage>
</organism>
<accession>A0A382TL37</accession>
<evidence type="ECO:0000313" key="1">
    <source>
        <dbReference type="EMBL" id="SVD22683.1"/>
    </source>
</evidence>
<gene>
    <name evidence="1" type="ORF">METZ01_LOCUS375537</name>
</gene>
<feature type="non-terminal residue" evidence="1">
    <location>
        <position position="152"/>
    </location>
</feature>
<proteinExistence type="predicted"/>
<dbReference type="InterPro" id="IPR036457">
    <property type="entry name" value="PPM-type-like_dom_sf"/>
</dbReference>